<organism evidence="2 3">
    <name type="scientific">Pieris brassicae</name>
    <name type="common">White butterfly</name>
    <name type="synonym">Large white butterfly</name>
    <dbReference type="NCBI Taxonomy" id="7116"/>
    <lineage>
        <taxon>Eukaryota</taxon>
        <taxon>Metazoa</taxon>
        <taxon>Ecdysozoa</taxon>
        <taxon>Arthropoda</taxon>
        <taxon>Hexapoda</taxon>
        <taxon>Insecta</taxon>
        <taxon>Pterygota</taxon>
        <taxon>Neoptera</taxon>
        <taxon>Endopterygota</taxon>
        <taxon>Lepidoptera</taxon>
        <taxon>Glossata</taxon>
        <taxon>Ditrysia</taxon>
        <taxon>Papilionoidea</taxon>
        <taxon>Pieridae</taxon>
        <taxon>Pierinae</taxon>
        <taxon>Pieris</taxon>
    </lineage>
</organism>
<gene>
    <name evidence="2" type="ORF">PIBRA_LOCUS6717</name>
</gene>
<feature type="region of interest" description="Disordered" evidence="1">
    <location>
        <begin position="220"/>
        <end position="239"/>
    </location>
</feature>
<reference evidence="2" key="1">
    <citation type="submission" date="2022-05" db="EMBL/GenBank/DDBJ databases">
        <authorList>
            <person name="Okamura Y."/>
        </authorList>
    </citation>
    <scope>NUCLEOTIDE SEQUENCE</scope>
</reference>
<dbReference type="AlphaFoldDB" id="A0A9P0TCR6"/>
<comment type="caution">
    <text evidence="2">The sequence shown here is derived from an EMBL/GenBank/DDBJ whole genome shotgun (WGS) entry which is preliminary data.</text>
</comment>
<evidence type="ECO:0000256" key="1">
    <source>
        <dbReference type="SAM" id="MobiDB-lite"/>
    </source>
</evidence>
<proteinExistence type="predicted"/>
<evidence type="ECO:0000313" key="2">
    <source>
        <dbReference type="EMBL" id="CAH4030034.1"/>
    </source>
</evidence>
<sequence>MEKAGTIAWDDFGETGMNRVRELTRLTTQDTWNEGYVASGVKQRLEPQSTWKSDNDWKARYYKLYSSRGLSIQKDDPPRRISFLNNEISPYASLLMKLRASNEGSMTSTIPTPPYFRSLMSQQSESNRTQSENTGLDTLLLNMVRSQSKEIRDEVQDRTPALPSENLIQESLNEPCIHGLSLRMTDRSVSRSRFSRISTRRDMDIPSILAFSASDETPAPVEIPAFQKPPTPKKEERPKWSIRRSVCPVCSQKWRDRSALKNIRATGLKRNLTIDLPSVIAPARLRTAATTGYTPRPIPAAEDKDIGLGLGSFRNSTNSWQLTRARKFRIPKPRQPPPEALAPISSTAPTAKKDLDLRVDRFLASQC</sequence>
<dbReference type="EMBL" id="CALOZG010000010">
    <property type="protein sequence ID" value="CAH4030034.1"/>
    <property type="molecule type" value="Genomic_DNA"/>
</dbReference>
<protein>
    <submittedName>
        <fullName evidence="2">Uncharacterized protein</fullName>
    </submittedName>
</protein>
<keyword evidence="3" id="KW-1185">Reference proteome</keyword>
<evidence type="ECO:0000313" key="3">
    <source>
        <dbReference type="Proteomes" id="UP001152562"/>
    </source>
</evidence>
<accession>A0A9P0TCR6</accession>
<dbReference type="Proteomes" id="UP001152562">
    <property type="component" value="Unassembled WGS sequence"/>
</dbReference>
<name>A0A9P0TCR6_PIEBR</name>